<dbReference type="Pfam" id="PF19533">
    <property type="entry name" value="Rab3-GAP_cat_C"/>
    <property type="match status" value="1"/>
</dbReference>
<evidence type="ECO:0000256" key="8">
    <source>
        <dbReference type="ARBA" id="ARBA00022824"/>
    </source>
</evidence>
<sequence length="943" mass="106712">MHHVEIEDFYHHDFTTVSEWEVFIARLEEIMHEWKLSHTKVASPLKSGDFVNCEWHEASEKLNFADVEFLLKHYKLKKEGEEEDPTSLQEEREEEREEEWLQCQKDALDISNDFVRLDDNCMEIACYYGVREFLVLIPARKMSLMDETRIKILLSSLTIATNNANCYIPALVQVQEPWQKMYLGGCAGKGACVHFDMVHLKKVPSHCKYLTGLLALFKQKLGEGCGIRLDSIMVSVRFSYLLKDWTNSTWTQEPPDFDFMQGETLGVAELGKLPFGATFDPVGELNLFTTWPEMPDNVVVDSEGYSDLEPQLAPEWSVQVKMVALPACLLGEYMTDFLHLCNNQKTMVELLGENASYIHDDDQTHLSAAFNVLTESRIPTISTVVGRASAKKNKSVDGPISEDMLLAILYFLFPDADDTSKFPYDITASNVEDDQWKGVKTCATDSLVWRLSVVAAHCTHNLGGVMALAQLWHEFVQEIRFRWEKTIFVPGVGPGFPDSVRTCLLHQKLQMMNCCIARKKAREENAHRSQSMEVDDVEETVKLENSLGLASAESEEEEFFECSSEELANEEAPSTRMQLKAKHLLWNKPAGRLAKHPSLRLIQTGDPLYLPITQDPVPKTEDQLEEDAQVMMQLGTDKFASEMRARMMSASLLSDMESFKAANPGAVLEDFIRWYSPRDWIDDEGVDEWGQGKGHLSPRMMIPDNPWSTTWISAQPVPAHRQKRLFDDTREAEKALHYLCSRRIGQVAQLLLPTLTHAALYTLSSQKQEALPSLSDVAQSILNKLQFATKPIHQKLQLYEEITRDVESVEALVAQVNSLQHKLGGNTDSKEFTSFLIQLMRGKEVSVPGGSRGNIGARITTMFRDAQKAAHMMTSVTNSDAIDAAGDSRYKTFPEPSCKEFILRAIMPRPSPASTPQPQRLYACLKRDHIRLAGLFSEDTTFL</sequence>
<evidence type="ECO:0000256" key="7">
    <source>
        <dbReference type="ARBA" id="ARBA00022490"/>
    </source>
</evidence>
<evidence type="ECO:0000256" key="4">
    <source>
        <dbReference type="ARBA" id="ARBA00008856"/>
    </source>
</evidence>
<protein>
    <recommendedName>
        <fullName evidence="5">Rab3 GTPase-activating protein catalytic subunit</fullName>
    </recommendedName>
</protein>
<name>A0A3L8DM64_OOCBI</name>
<dbReference type="Proteomes" id="UP000279307">
    <property type="component" value="Chromosome 6"/>
</dbReference>
<proteinExistence type="inferred from homology"/>
<dbReference type="EMBL" id="QOIP01000006">
    <property type="protein sequence ID" value="RLU21497.1"/>
    <property type="molecule type" value="Genomic_DNA"/>
</dbReference>
<dbReference type="PANTHER" id="PTHR21422:SF9">
    <property type="entry name" value="RAB3 GTPASE-ACTIVATING PROTEIN CATALYTIC SUBUNIT"/>
    <property type="match status" value="1"/>
</dbReference>
<comment type="caution">
    <text evidence="12">The sequence shown here is derived from an EMBL/GenBank/DDBJ whole genome shotgun (WGS) entry which is preliminary data.</text>
</comment>
<keyword evidence="8" id="KW-0256">Endoplasmic reticulum</keyword>
<dbReference type="InterPro" id="IPR026147">
    <property type="entry name" value="Rab3GAP1_conserved"/>
</dbReference>
<evidence type="ECO:0000256" key="2">
    <source>
        <dbReference type="ARBA" id="ARBA00004240"/>
    </source>
</evidence>
<evidence type="ECO:0000259" key="11">
    <source>
        <dbReference type="Pfam" id="PF19533"/>
    </source>
</evidence>
<reference evidence="12 13" key="1">
    <citation type="journal article" date="2018" name="Genome Res.">
        <title>The genomic architecture and molecular evolution of ant odorant receptors.</title>
        <authorList>
            <person name="McKenzie S.K."/>
            <person name="Kronauer D.J.C."/>
        </authorList>
    </citation>
    <scope>NUCLEOTIDE SEQUENCE [LARGE SCALE GENOMIC DNA]</scope>
    <source>
        <strain evidence="12">Clonal line C1</strain>
    </source>
</reference>
<dbReference type="GO" id="GO:0005794">
    <property type="term" value="C:Golgi apparatus"/>
    <property type="evidence" value="ECO:0007669"/>
    <property type="project" value="UniProtKB-SubCell"/>
</dbReference>
<keyword evidence="7" id="KW-0963">Cytoplasm</keyword>
<accession>A0A3L8DM64</accession>
<evidence type="ECO:0000256" key="5">
    <source>
        <dbReference type="ARBA" id="ARBA00015817"/>
    </source>
</evidence>
<organism evidence="12 13">
    <name type="scientific">Ooceraea biroi</name>
    <name type="common">Clonal raider ant</name>
    <name type="synonym">Cerapachys biroi</name>
    <dbReference type="NCBI Taxonomy" id="2015173"/>
    <lineage>
        <taxon>Eukaryota</taxon>
        <taxon>Metazoa</taxon>
        <taxon>Ecdysozoa</taxon>
        <taxon>Arthropoda</taxon>
        <taxon>Hexapoda</taxon>
        <taxon>Insecta</taxon>
        <taxon>Pterygota</taxon>
        <taxon>Neoptera</taxon>
        <taxon>Endopterygota</taxon>
        <taxon>Hymenoptera</taxon>
        <taxon>Apocrita</taxon>
        <taxon>Aculeata</taxon>
        <taxon>Formicoidea</taxon>
        <taxon>Formicidae</taxon>
        <taxon>Dorylinae</taxon>
        <taxon>Ooceraea</taxon>
    </lineage>
</organism>
<evidence type="ECO:0000259" key="10">
    <source>
        <dbReference type="Pfam" id="PF13890"/>
    </source>
</evidence>
<dbReference type="GO" id="GO:0005096">
    <property type="term" value="F:GTPase activator activity"/>
    <property type="evidence" value="ECO:0007669"/>
    <property type="project" value="UniProtKB-KW"/>
</dbReference>
<evidence type="ECO:0000256" key="9">
    <source>
        <dbReference type="ARBA" id="ARBA00023034"/>
    </source>
</evidence>
<dbReference type="PANTHER" id="PTHR21422">
    <property type="entry name" value="RAB3 GTPASE-ACTIVATING PROTEIN CATALYTIC SUBUNIT"/>
    <property type="match status" value="1"/>
</dbReference>
<dbReference type="OrthoDB" id="17346at2759"/>
<evidence type="ECO:0000256" key="6">
    <source>
        <dbReference type="ARBA" id="ARBA00022468"/>
    </source>
</evidence>
<dbReference type="InterPro" id="IPR045698">
    <property type="entry name" value="Rab3GAP1_C"/>
</dbReference>
<evidence type="ECO:0000256" key="3">
    <source>
        <dbReference type="ARBA" id="ARBA00004496"/>
    </source>
</evidence>
<dbReference type="Pfam" id="PF13890">
    <property type="entry name" value="Rab3-GTPase_cat"/>
    <property type="match status" value="1"/>
</dbReference>
<evidence type="ECO:0000256" key="1">
    <source>
        <dbReference type="ARBA" id="ARBA00004222"/>
    </source>
</evidence>
<keyword evidence="6" id="KW-0343">GTPase activation</keyword>
<comment type="similarity">
    <text evidence="4">Belongs to the Rab3-GAP catalytic subunit family.</text>
</comment>
<dbReference type="InterPro" id="IPR045700">
    <property type="entry name" value="Rab3GAP1"/>
</dbReference>
<keyword evidence="9" id="KW-0333">Golgi apparatus</keyword>
<gene>
    <name evidence="12" type="ORF">DMN91_005870</name>
</gene>
<dbReference type="GO" id="GO:0005783">
    <property type="term" value="C:endoplasmic reticulum"/>
    <property type="evidence" value="ECO:0007669"/>
    <property type="project" value="UniProtKB-SubCell"/>
</dbReference>
<feature type="domain" description="Rab3GAP catalytic subunit conserved" evidence="10">
    <location>
        <begin position="587"/>
        <end position="739"/>
    </location>
</feature>
<feature type="domain" description="Rab3GAP catalytic subunit C-terminal" evidence="11">
    <location>
        <begin position="751"/>
        <end position="942"/>
    </location>
</feature>
<comment type="subcellular location">
    <subcellularLocation>
        <location evidence="3">Cytoplasm</location>
    </subcellularLocation>
    <subcellularLocation>
        <location evidence="2">Endoplasmic reticulum</location>
    </subcellularLocation>
    <subcellularLocation>
        <location evidence="1">Golgi apparatus</location>
        <location evidence="1">cis-Golgi network</location>
    </subcellularLocation>
</comment>
<dbReference type="AlphaFoldDB" id="A0A3L8DM64"/>
<evidence type="ECO:0000313" key="12">
    <source>
        <dbReference type="EMBL" id="RLU21497.1"/>
    </source>
</evidence>
<evidence type="ECO:0000313" key="13">
    <source>
        <dbReference type="Proteomes" id="UP000279307"/>
    </source>
</evidence>